<name>D7E8G9_METEZ</name>
<evidence type="ECO:0000256" key="7">
    <source>
        <dbReference type="HAMAP-Rule" id="MF_00756"/>
    </source>
</evidence>
<comment type="catalytic activity">
    <reaction evidence="7">
        <text>Endonucleolytic cleavage of RNA, removing 5'-extranucleotides from tRNA precursor.</text>
        <dbReference type="EC" id="3.1.26.5"/>
    </reaction>
</comment>
<dbReference type="GO" id="GO:0030677">
    <property type="term" value="C:ribonuclease P complex"/>
    <property type="evidence" value="ECO:0007669"/>
    <property type="project" value="UniProtKB-UniRule"/>
</dbReference>
<dbReference type="InterPro" id="IPR016195">
    <property type="entry name" value="Pol/histidinol_Pase-like"/>
</dbReference>
<dbReference type="KEGG" id="mev:Metev_0604"/>
<gene>
    <name evidence="7" type="primary">rnp3</name>
    <name evidence="8" type="ordered locus">Metev_0604</name>
</gene>
<organism evidence="8 9">
    <name type="scientific">Methanohalobium evestigatum (strain ATCC BAA-1072 / DSM 3721 / NBRC 107634 / OCM 161 / Z-7303)</name>
    <dbReference type="NCBI Taxonomy" id="644295"/>
    <lineage>
        <taxon>Archaea</taxon>
        <taxon>Methanobacteriati</taxon>
        <taxon>Methanobacteriota</taxon>
        <taxon>Stenosarchaea group</taxon>
        <taxon>Methanomicrobia</taxon>
        <taxon>Methanosarcinales</taxon>
        <taxon>Methanosarcinaceae</taxon>
        <taxon>Methanohalobium</taxon>
    </lineage>
</organism>
<keyword evidence="3 7" id="KW-0819">tRNA processing</keyword>
<keyword evidence="2 7" id="KW-0963">Cytoplasm</keyword>
<dbReference type="SUPFAM" id="SSF89550">
    <property type="entry name" value="PHP domain-like"/>
    <property type="match status" value="1"/>
</dbReference>
<comment type="subunit">
    <text evidence="7">Consists of a catalytic RNA component and at least 4-5 protein subunits.</text>
</comment>
<evidence type="ECO:0000256" key="6">
    <source>
        <dbReference type="ARBA" id="ARBA00022801"/>
    </source>
</evidence>
<comment type="subcellular location">
    <subcellularLocation>
        <location evidence="7">Cytoplasm</location>
    </subcellularLocation>
</comment>
<accession>D7E8G9</accession>
<dbReference type="GO" id="GO:0001682">
    <property type="term" value="P:tRNA 5'-leader removal"/>
    <property type="evidence" value="ECO:0007669"/>
    <property type="project" value="UniProtKB-UniRule"/>
</dbReference>
<sequence>MGNTRFYDFNVHTVPDGKDTVKDVMAFAKHLGFGGFAITNHSNVEESYPEGSMQDGIDVYKAVEIVVSNPSKLNGLVGKYRKNVDVVAVHGGNEEINRAAVETPAVDILAHPQTSKNGGINHVLAKSASHNNVAIEFNLDSIIKGRGGKRVHTLSFFSKNLELARKYNVPTILTSNAFNCFDLRAPEEMIALSKLFGMGREEAITSLSDIPESIITKNRNSGIVQEGVEIVNEEIVSSDGE</sequence>
<evidence type="ECO:0000313" key="8">
    <source>
        <dbReference type="EMBL" id="ADI73511.1"/>
    </source>
</evidence>
<evidence type="ECO:0000256" key="4">
    <source>
        <dbReference type="ARBA" id="ARBA00022722"/>
    </source>
</evidence>
<dbReference type="InterPro" id="IPR023539">
    <property type="entry name" value="RNase_P_comp-3_arc"/>
</dbReference>
<keyword evidence="5 7" id="KW-0255">Endonuclease</keyword>
<dbReference type="EMBL" id="CP002069">
    <property type="protein sequence ID" value="ADI73511.1"/>
    <property type="molecule type" value="Genomic_DNA"/>
</dbReference>
<proteinExistence type="inferred from homology"/>
<dbReference type="HAMAP" id="MF_00756">
    <property type="entry name" value="RNase_P_3"/>
    <property type="match status" value="1"/>
</dbReference>
<dbReference type="Proteomes" id="UP000000391">
    <property type="component" value="Chromosome"/>
</dbReference>
<dbReference type="STRING" id="644295.Metev_0604"/>
<evidence type="ECO:0000256" key="1">
    <source>
        <dbReference type="ARBA" id="ARBA00007331"/>
    </source>
</evidence>
<dbReference type="AlphaFoldDB" id="D7E8G9"/>
<dbReference type="PANTHER" id="PTHR13031:SF0">
    <property type="entry name" value="RIBONUCLEASE P PROTEIN SUBUNIT P30"/>
    <property type="match status" value="1"/>
</dbReference>
<dbReference type="HOGENOM" id="CLU_074509_1_0_2"/>
<dbReference type="PANTHER" id="PTHR13031">
    <property type="entry name" value="RIBONUCLEASE P SUBUNIT P30"/>
    <property type="match status" value="1"/>
</dbReference>
<dbReference type="GeneID" id="9346226"/>
<dbReference type="NCBIfam" id="NF046111">
    <property type="entry name" value="RNaseP3Mthb"/>
    <property type="match status" value="1"/>
</dbReference>
<protein>
    <recommendedName>
        <fullName evidence="7">Ribonuclease P protein component 3</fullName>
        <shortName evidence="7">RNase P component 3</shortName>
        <ecNumber evidence="7">3.1.26.5</ecNumber>
    </recommendedName>
    <alternativeName>
        <fullName evidence="7">Rpp30</fullName>
    </alternativeName>
</protein>
<dbReference type="EC" id="3.1.26.5" evidence="7"/>
<comment type="function">
    <text evidence="7">Part of ribonuclease P, a protein complex that generates mature tRNA molecules by cleaving their 5'-ends.</text>
</comment>
<evidence type="ECO:0000256" key="2">
    <source>
        <dbReference type="ARBA" id="ARBA00022490"/>
    </source>
</evidence>
<keyword evidence="4 7" id="KW-0540">Nuclease</keyword>
<dbReference type="GO" id="GO:0004526">
    <property type="term" value="F:ribonuclease P activity"/>
    <property type="evidence" value="ECO:0007669"/>
    <property type="project" value="UniProtKB-UniRule"/>
</dbReference>
<evidence type="ECO:0000256" key="5">
    <source>
        <dbReference type="ARBA" id="ARBA00022759"/>
    </source>
</evidence>
<dbReference type="Pfam" id="PF01876">
    <property type="entry name" value="RNase_P_p30"/>
    <property type="match status" value="1"/>
</dbReference>
<keyword evidence="9" id="KW-1185">Reference proteome</keyword>
<comment type="similarity">
    <text evidence="1 7">Belongs to the eukaryotic/archaeal RNase P protein component 3 family.</text>
</comment>
<reference evidence="8 9" key="1">
    <citation type="submission" date="2010-06" db="EMBL/GenBank/DDBJ databases">
        <title>Complete sequence chromosome of Methanohalobium evestigatum Z-7303.</title>
        <authorList>
            <consortium name="US DOE Joint Genome Institute"/>
            <person name="Lucas S."/>
            <person name="Copeland A."/>
            <person name="Lapidus A."/>
            <person name="Cheng J.-F."/>
            <person name="Bruce D."/>
            <person name="Goodwin L."/>
            <person name="Pitluck S."/>
            <person name="Saunders E."/>
            <person name="Detter J.C."/>
            <person name="Han C."/>
            <person name="Tapia R."/>
            <person name="Land M."/>
            <person name="Hauser L."/>
            <person name="Kyrpides N."/>
            <person name="Mikhailova N."/>
            <person name="Sieprawska-Lupa M."/>
            <person name="Whitman W.B."/>
            <person name="Anderson I."/>
            <person name="Woyke T."/>
        </authorList>
    </citation>
    <scope>NUCLEOTIDE SEQUENCE [LARGE SCALE GENOMIC DNA]</scope>
    <source>
        <strain evidence="9">ATCC BAA-1072 / DSM 3721 / NBRC 107634 / OCM 161 / Z-7303</strain>
    </source>
</reference>
<dbReference type="Gene3D" id="3.20.20.140">
    <property type="entry name" value="Metal-dependent hydrolases"/>
    <property type="match status" value="1"/>
</dbReference>
<dbReference type="GO" id="GO:0005737">
    <property type="term" value="C:cytoplasm"/>
    <property type="evidence" value="ECO:0007669"/>
    <property type="project" value="UniProtKB-SubCell"/>
</dbReference>
<keyword evidence="6 7" id="KW-0378">Hydrolase</keyword>
<dbReference type="InterPro" id="IPR002738">
    <property type="entry name" value="RNase_P_p30"/>
</dbReference>
<evidence type="ECO:0000256" key="3">
    <source>
        <dbReference type="ARBA" id="ARBA00022694"/>
    </source>
</evidence>
<evidence type="ECO:0000313" key="9">
    <source>
        <dbReference type="Proteomes" id="UP000000391"/>
    </source>
</evidence>
<dbReference type="GO" id="GO:0003723">
    <property type="term" value="F:RNA binding"/>
    <property type="evidence" value="ECO:0007669"/>
    <property type="project" value="TreeGrafter"/>
</dbReference>
<dbReference type="RefSeq" id="WP_013194079.1">
    <property type="nucleotide sequence ID" value="NC_014253.1"/>
</dbReference>